<comment type="caution">
    <text evidence="3">The sequence shown here is derived from an EMBL/GenBank/DDBJ whole genome shotgun (WGS) entry which is preliminary data.</text>
</comment>
<reference evidence="3 4" key="1">
    <citation type="submission" date="2018-05" db="EMBL/GenBank/DDBJ databases">
        <title>Genomic analysis of Gracilibacillus dipsosauri DD1 reveals novel features of a salt-tolerant amylase.</title>
        <authorList>
            <person name="Deutch C.E."/>
            <person name="Yang S."/>
        </authorList>
    </citation>
    <scope>NUCLEOTIDE SEQUENCE [LARGE SCALE GENOMIC DNA]</scope>
    <source>
        <strain evidence="3 4">DD1</strain>
    </source>
</reference>
<keyword evidence="4" id="KW-1185">Reference proteome</keyword>
<dbReference type="PANTHER" id="PTHR35792:SF3">
    <property type="entry name" value="IG HYPOTHETICAL 17707"/>
    <property type="match status" value="1"/>
</dbReference>
<feature type="transmembrane region" description="Helical" evidence="2">
    <location>
        <begin position="6"/>
        <end position="24"/>
    </location>
</feature>
<feature type="coiled-coil region" evidence="1">
    <location>
        <begin position="95"/>
        <end position="122"/>
    </location>
</feature>
<evidence type="ECO:0000313" key="4">
    <source>
        <dbReference type="Proteomes" id="UP000245624"/>
    </source>
</evidence>
<evidence type="ECO:0008006" key="5">
    <source>
        <dbReference type="Google" id="ProtNLM"/>
    </source>
</evidence>
<proteinExistence type="predicted"/>
<evidence type="ECO:0000256" key="1">
    <source>
        <dbReference type="SAM" id="Coils"/>
    </source>
</evidence>
<dbReference type="Proteomes" id="UP000245624">
    <property type="component" value="Unassembled WGS sequence"/>
</dbReference>
<dbReference type="InterPro" id="IPR024623">
    <property type="entry name" value="YtxH"/>
</dbReference>
<dbReference type="InterPro" id="IPR052928">
    <property type="entry name" value="Desiccation-related_membrane"/>
</dbReference>
<organism evidence="3 4">
    <name type="scientific">Gracilibacillus dipsosauri</name>
    <dbReference type="NCBI Taxonomy" id="178340"/>
    <lineage>
        <taxon>Bacteria</taxon>
        <taxon>Bacillati</taxon>
        <taxon>Bacillota</taxon>
        <taxon>Bacilli</taxon>
        <taxon>Bacillales</taxon>
        <taxon>Bacillaceae</taxon>
        <taxon>Gracilibacillus</taxon>
    </lineage>
</organism>
<dbReference type="RefSeq" id="WP_109985096.1">
    <property type="nucleotide sequence ID" value="NZ_JAJUIE010000018.1"/>
</dbReference>
<dbReference type="AlphaFoldDB" id="A0A317KZ23"/>
<keyword evidence="2" id="KW-0812">Transmembrane</keyword>
<sequence length="123" mass="13991">MINTKSLMLGIVVGGVVSATATLLSTPKSGKDLRNNMKHYSNEAIDSFNRFREDGMDIKEQITKTSKEGVSLIKDLSLDVKESIESWKKTVEPHQKNIQKYLNQIEKSLKELEDKTKNRTESY</sequence>
<gene>
    <name evidence="3" type="ORF">DLJ74_15160</name>
</gene>
<keyword evidence="2" id="KW-0472">Membrane</keyword>
<keyword evidence="1" id="KW-0175">Coiled coil</keyword>
<dbReference type="PANTHER" id="PTHR35792">
    <property type="entry name" value="GENERAL STRESS PROTEIN"/>
    <property type="match status" value="1"/>
</dbReference>
<keyword evidence="2" id="KW-1133">Transmembrane helix</keyword>
<dbReference type="EMBL" id="QGTD01000013">
    <property type="protein sequence ID" value="PWU67788.1"/>
    <property type="molecule type" value="Genomic_DNA"/>
</dbReference>
<protein>
    <recommendedName>
        <fullName evidence="5">YtxH domain-containing protein</fullName>
    </recommendedName>
</protein>
<name>A0A317KZ23_9BACI</name>
<accession>A0A317KZ23</accession>
<evidence type="ECO:0000256" key="2">
    <source>
        <dbReference type="SAM" id="Phobius"/>
    </source>
</evidence>
<evidence type="ECO:0000313" key="3">
    <source>
        <dbReference type="EMBL" id="PWU67788.1"/>
    </source>
</evidence>
<dbReference type="Pfam" id="PF12732">
    <property type="entry name" value="YtxH"/>
    <property type="match status" value="1"/>
</dbReference>
<dbReference type="OrthoDB" id="2692215at2"/>